<dbReference type="AlphaFoldDB" id="A0A090K0W0"/>
<name>A0A090K0W0_9GAMM</name>
<dbReference type="KEGG" id="awd:AWOD_II_0716"/>
<dbReference type="InterPro" id="IPR025935">
    <property type="entry name" value="AbiH"/>
</dbReference>
<evidence type="ECO:0000313" key="2">
    <source>
        <dbReference type="Proteomes" id="UP000032427"/>
    </source>
</evidence>
<protein>
    <submittedName>
        <fullName evidence="1">Uncharacterized protein</fullName>
    </submittedName>
</protein>
<reference evidence="2" key="1">
    <citation type="submission" date="2014-09" db="EMBL/GenBank/DDBJ databases">
        <authorList>
            <person name="Hjerde E."/>
        </authorList>
    </citation>
    <scope>NUCLEOTIDE SEQUENCE [LARGE SCALE GENOMIC DNA]</scope>
    <source>
        <strain evidence="2">06/09/139</strain>
    </source>
</reference>
<organism evidence="1 2">
    <name type="scientific">Aliivibrio wodanis</name>
    <dbReference type="NCBI Taxonomy" id="80852"/>
    <lineage>
        <taxon>Bacteria</taxon>
        <taxon>Pseudomonadati</taxon>
        <taxon>Pseudomonadota</taxon>
        <taxon>Gammaproteobacteria</taxon>
        <taxon>Vibrionales</taxon>
        <taxon>Vibrionaceae</taxon>
        <taxon>Aliivibrio</taxon>
    </lineage>
</organism>
<dbReference type="PATRIC" id="fig|80852.17.peg.3496"/>
<dbReference type="EMBL" id="LN554847">
    <property type="protein sequence ID" value="CED57348.1"/>
    <property type="molecule type" value="Genomic_DNA"/>
</dbReference>
<dbReference type="Proteomes" id="UP000032427">
    <property type="component" value="Chromosome 2"/>
</dbReference>
<dbReference type="Pfam" id="PF14253">
    <property type="entry name" value="AbiH"/>
    <property type="match status" value="1"/>
</dbReference>
<dbReference type="HOGENOM" id="CLU_1840894_0_0_6"/>
<sequence>MFHIHGRATTRDELIFGHGEYIVELAEFDEDGESTYDMFTDAEEAARYPLYALKKPVDDILKRHENYFKQLSNVEEIIIIGHSLNTIDQPYFCRIANYAVSANWKICCYSEDEEALYIQSLVSCGVELDKIEVLEYADL</sequence>
<dbReference type="STRING" id="80852.AWOD_II_0716"/>
<accession>A0A090K0W0</accession>
<proteinExistence type="predicted"/>
<evidence type="ECO:0000313" key="1">
    <source>
        <dbReference type="EMBL" id="CED57348.1"/>
    </source>
</evidence>
<keyword evidence="2" id="KW-1185">Reference proteome</keyword>
<gene>
    <name evidence="1" type="ORF">AWOD_II_0716</name>
</gene>